<feature type="domain" description="F-box" evidence="1">
    <location>
        <begin position="5"/>
        <end position="50"/>
    </location>
</feature>
<dbReference type="InterPro" id="IPR001810">
    <property type="entry name" value="F-box_dom"/>
</dbReference>
<dbReference type="AlphaFoldDB" id="A0A814D136"/>
<dbReference type="Proteomes" id="UP000663832">
    <property type="component" value="Unassembled WGS sequence"/>
</dbReference>
<evidence type="ECO:0000313" key="3">
    <source>
        <dbReference type="EMBL" id="CAF1093901.1"/>
    </source>
</evidence>
<sequence length="629" mass="74760">MSQKQTQFMVLPNEVIYSIFHFLKTSDILRAFGQLNCRYDDLIRFHIKRIDLTDDWDGNLQDFKWICRSIQTLKINQYYIHWLRALDPKNNLSQYHQKPSFWTIIKNIFTCSQKMTRSSRYYLQRTILNVNYQFSQLHSLHLVNICEWTKVISNMNLKSLSLWFDDDHRYHREKGFIPQTVTRFSTNIAIEANKFHLGLIDLDVCISSMPHLLEIVERTPNLQRLSVTFADCFLQCYEKVNYTYSYFETIVANFRPLINLTHLCLSTKQINNRPTNERFPFDQVQLFIDQCYLKTSILRKVTLNFDYIMFNENLWSTIVRYKNTFDRFDFYASFTVNDIASIIETIQSNNDHFDYHIEDVDPKFSRAGFVHIYSLPFAFDKLHGFISCSELGSRSSFLSVRHLYLTRNYLARPISFESIARCMPNLISIDCNFSFDYSRDIKISPLISDQDILNYVRFFRFIAECRCRPEPCICFTQLSQLLDRMPRLQYLIISEHALRNGWYSLASLERLDFRQHDFKSSHRLPEHAPHLSTLFFDYELSSVNTLSSVDNLSDIVSSLYMGIPSLKFISLKTYRIPLPRLPYKKTRLPLPCQTIAKQALVHMQSKHNRLRHLTLNYEYAVMEFFLENM</sequence>
<comment type="caution">
    <text evidence="2">The sequence shown here is derived from an EMBL/GenBank/DDBJ whole genome shotgun (WGS) entry which is preliminary data.</text>
</comment>
<keyword evidence="4" id="KW-1185">Reference proteome</keyword>
<dbReference type="EMBL" id="CAJNOI010000122">
    <property type="protein sequence ID" value="CAF1093901.1"/>
    <property type="molecule type" value="Genomic_DNA"/>
</dbReference>
<gene>
    <name evidence="3" type="ORF">BJG266_LOCUS20965</name>
    <name evidence="2" type="ORF">QVE165_LOCUS12012</name>
</gene>
<organism evidence="2 4">
    <name type="scientific">Adineta steineri</name>
    <dbReference type="NCBI Taxonomy" id="433720"/>
    <lineage>
        <taxon>Eukaryota</taxon>
        <taxon>Metazoa</taxon>
        <taxon>Spiralia</taxon>
        <taxon>Gnathifera</taxon>
        <taxon>Rotifera</taxon>
        <taxon>Eurotatoria</taxon>
        <taxon>Bdelloidea</taxon>
        <taxon>Adinetida</taxon>
        <taxon>Adinetidae</taxon>
        <taxon>Adineta</taxon>
    </lineage>
</organism>
<dbReference type="SUPFAM" id="SSF52047">
    <property type="entry name" value="RNI-like"/>
    <property type="match status" value="1"/>
</dbReference>
<dbReference type="OrthoDB" id="10403054at2759"/>
<name>A0A814D136_9BILA</name>
<evidence type="ECO:0000313" key="2">
    <source>
        <dbReference type="EMBL" id="CAF0947400.1"/>
    </source>
</evidence>
<protein>
    <recommendedName>
        <fullName evidence="1">F-box domain-containing protein</fullName>
    </recommendedName>
</protein>
<proteinExistence type="predicted"/>
<dbReference type="Proteomes" id="UP000663877">
    <property type="component" value="Unassembled WGS sequence"/>
</dbReference>
<dbReference type="PROSITE" id="PS50181">
    <property type="entry name" value="FBOX"/>
    <property type="match status" value="1"/>
</dbReference>
<evidence type="ECO:0000259" key="1">
    <source>
        <dbReference type="PROSITE" id="PS50181"/>
    </source>
</evidence>
<evidence type="ECO:0000313" key="4">
    <source>
        <dbReference type="Proteomes" id="UP000663832"/>
    </source>
</evidence>
<reference evidence="2" key="1">
    <citation type="submission" date="2021-02" db="EMBL/GenBank/DDBJ databases">
        <authorList>
            <person name="Nowell W R."/>
        </authorList>
    </citation>
    <scope>NUCLEOTIDE SEQUENCE</scope>
</reference>
<dbReference type="EMBL" id="CAJNOM010000059">
    <property type="protein sequence ID" value="CAF0947400.1"/>
    <property type="molecule type" value="Genomic_DNA"/>
</dbReference>
<accession>A0A814D136</accession>